<feature type="binding site" evidence="3">
    <location>
        <position position="414"/>
    </location>
    <ligand>
        <name>ATP</name>
        <dbReference type="ChEBI" id="CHEBI:30616"/>
    </ligand>
</feature>
<dbReference type="GO" id="GO:0051082">
    <property type="term" value="F:unfolded protein binding"/>
    <property type="evidence" value="ECO:0007669"/>
    <property type="project" value="UniProtKB-UniRule"/>
</dbReference>
<keyword evidence="3" id="KW-0963">Cytoplasm</keyword>
<dbReference type="GO" id="GO:0005524">
    <property type="term" value="F:ATP binding"/>
    <property type="evidence" value="ECO:0007669"/>
    <property type="project" value="UniProtKB-UniRule"/>
</dbReference>
<comment type="similarity">
    <text evidence="1 3 4">Belongs to the chaperonin (HSP60) family.</text>
</comment>
<feature type="binding site" evidence="3">
    <location>
        <position position="50"/>
    </location>
    <ligand>
        <name>ATP</name>
        <dbReference type="ChEBI" id="CHEBI:30616"/>
    </ligand>
</feature>
<protein>
    <recommendedName>
        <fullName evidence="3">Chaperonin GroEL</fullName>
        <ecNumber evidence="3">5.6.1.7</ecNumber>
    </recommendedName>
    <alternativeName>
        <fullName evidence="3">60 kDa chaperonin</fullName>
    </alternativeName>
    <alternativeName>
        <fullName evidence="3">Chaperonin-60</fullName>
        <shortName evidence="3">Cpn60</shortName>
    </alternativeName>
</protein>
<dbReference type="Pfam" id="PF00118">
    <property type="entry name" value="Cpn60_TCP1"/>
    <property type="match status" value="1"/>
</dbReference>
<feature type="binding site" evidence="3">
    <location>
        <begin position="86"/>
        <end position="90"/>
    </location>
    <ligand>
        <name>ATP</name>
        <dbReference type="ChEBI" id="CHEBI:30616"/>
    </ligand>
</feature>
<dbReference type="Gene3D" id="3.30.260.10">
    <property type="entry name" value="TCP-1-like chaperonin intermediate domain"/>
    <property type="match status" value="1"/>
</dbReference>
<dbReference type="Proteomes" id="UP000178570">
    <property type="component" value="Unassembled WGS sequence"/>
</dbReference>
<dbReference type="EMBL" id="MHHY01000009">
    <property type="protein sequence ID" value="OGY40246.1"/>
    <property type="molecule type" value="Genomic_DNA"/>
</dbReference>
<dbReference type="NCBIfam" id="TIGR02348">
    <property type="entry name" value="GroEL"/>
    <property type="match status" value="1"/>
</dbReference>
<evidence type="ECO:0000256" key="6">
    <source>
        <dbReference type="SAM" id="MobiDB-lite"/>
    </source>
</evidence>
<dbReference type="GO" id="GO:0140662">
    <property type="term" value="F:ATP-dependent protein folding chaperone"/>
    <property type="evidence" value="ECO:0007669"/>
    <property type="project" value="InterPro"/>
</dbReference>
<dbReference type="GO" id="GO:0042026">
    <property type="term" value="P:protein refolding"/>
    <property type="evidence" value="ECO:0007669"/>
    <property type="project" value="UniProtKB-UniRule"/>
</dbReference>
<dbReference type="SUPFAM" id="SSF48592">
    <property type="entry name" value="GroEL equatorial domain-like"/>
    <property type="match status" value="1"/>
</dbReference>
<feature type="binding site" evidence="3">
    <location>
        <begin position="483"/>
        <end position="485"/>
    </location>
    <ligand>
        <name>ATP</name>
        <dbReference type="ChEBI" id="CHEBI:30616"/>
    </ligand>
</feature>
<dbReference type="SUPFAM" id="SSF54849">
    <property type="entry name" value="GroEL-intermediate domain like"/>
    <property type="match status" value="1"/>
</dbReference>
<name>A0A1G1XKQ2_9BACT</name>
<dbReference type="NCBIfam" id="NF009487">
    <property type="entry name" value="PRK12849.1"/>
    <property type="match status" value="1"/>
</dbReference>
<dbReference type="GO" id="GO:0005737">
    <property type="term" value="C:cytoplasm"/>
    <property type="evidence" value="ECO:0007669"/>
    <property type="project" value="UniProtKB-SubCell"/>
</dbReference>
<dbReference type="NCBIfam" id="NF009488">
    <property type="entry name" value="PRK12850.1"/>
    <property type="match status" value="1"/>
</dbReference>
<dbReference type="CDD" id="cd03344">
    <property type="entry name" value="GroEL"/>
    <property type="match status" value="1"/>
</dbReference>
<evidence type="ECO:0000256" key="1">
    <source>
        <dbReference type="ARBA" id="ARBA00006607"/>
    </source>
</evidence>
<evidence type="ECO:0000256" key="4">
    <source>
        <dbReference type="RuleBase" id="RU000418"/>
    </source>
</evidence>
<evidence type="ECO:0000313" key="7">
    <source>
        <dbReference type="EMBL" id="OGY40246.1"/>
    </source>
</evidence>
<evidence type="ECO:0000256" key="2">
    <source>
        <dbReference type="ARBA" id="ARBA00023186"/>
    </source>
</evidence>
<keyword evidence="3" id="KW-0413">Isomerase</keyword>
<dbReference type="GO" id="GO:0016853">
    <property type="term" value="F:isomerase activity"/>
    <property type="evidence" value="ECO:0007669"/>
    <property type="project" value="UniProtKB-KW"/>
</dbReference>
<feature type="binding site" evidence="3">
    <location>
        <begin position="29"/>
        <end position="32"/>
    </location>
    <ligand>
        <name>ATP</name>
        <dbReference type="ChEBI" id="CHEBI:30616"/>
    </ligand>
</feature>
<dbReference type="InterPro" id="IPR001844">
    <property type="entry name" value="Cpn60/GroEL"/>
</dbReference>
<dbReference type="InterPro" id="IPR027409">
    <property type="entry name" value="GroEL-like_apical_dom_sf"/>
</dbReference>
<keyword evidence="3" id="KW-0547">Nucleotide-binding</keyword>
<dbReference type="InterPro" id="IPR027413">
    <property type="entry name" value="GROEL-like_equatorial_sf"/>
</dbReference>
<dbReference type="NCBIfam" id="NF009489">
    <property type="entry name" value="PRK12851.1"/>
    <property type="match status" value="1"/>
</dbReference>
<sequence length="550" mass="59696">MAKQILYKDKARELLKRGVDKVANAVKVTLGPKGRNVILDRSYGSPIITKDGVTVAKEITLENKFENLAAELTKEASQKTADIAGDGTTTAALLVQAIVNEGFSQIASGSNPVLLKKGIDKALVSVLEMLSKESVKVEDKKKIEEVAAISANNQEIGKMIADVFNEIGKEGVLTVEESKTLGLSREVVEGLQFDRGYISPYMISDTERMEATMEDPYILITDQKISAMADLLPVLEKVLQAGKKNIVLIADDVEGEALATLIVNKLRGTFNALAIKAPGFGDRKKEILEDIAVVTGGKVITSDLGLKLENVTIDMLGQAHRVAANKDNTTIIDGKGDKKNIDERVKQLRVQLEKTDSSFDKEKLEERLAKLAGGVAVIKVGAVTETEMKEIKYRIEDAIHATRAALEEGIVSGGGVALFDISRELRNKKETLFPIFGDEYRGVEILLRALEYPIRTIAENSGKSAEDVFNTLMKENKKGFGFNALTGEYADMISSGILDPTKVVKTSLSNAASVAGLILTSEAIIADKPEEKDRSQKMPSGGYPGMEEDY</sequence>
<keyword evidence="2 3" id="KW-0143">Chaperone</keyword>
<reference evidence="7 8" key="1">
    <citation type="journal article" date="2016" name="Nat. Commun.">
        <title>Thousands of microbial genomes shed light on interconnected biogeochemical processes in an aquifer system.</title>
        <authorList>
            <person name="Anantharaman K."/>
            <person name="Brown C.T."/>
            <person name="Hug L.A."/>
            <person name="Sharon I."/>
            <person name="Castelle C.J."/>
            <person name="Probst A.J."/>
            <person name="Thomas B.C."/>
            <person name="Singh A."/>
            <person name="Wilkins M.J."/>
            <person name="Karaoz U."/>
            <person name="Brodie E.L."/>
            <person name="Williams K.H."/>
            <person name="Hubbard S.S."/>
            <person name="Banfield J.F."/>
        </authorList>
    </citation>
    <scope>NUCLEOTIDE SEQUENCE [LARGE SCALE GENOMIC DNA]</scope>
</reference>
<dbReference type="InterPro" id="IPR027410">
    <property type="entry name" value="TCP-1-like_intermed_sf"/>
</dbReference>
<dbReference type="SUPFAM" id="SSF52029">
    <property type="entry name" value="GroEL apical domain-like"/>
    <property type="match status" value="1"/>
</dbReference>
<dbReference type="Gene3D" id="3.50.7.10">
    <property type="entry name" value="GroEL"/>
    <property type="match status" value="1"/>
</dbReference>
<keyword evidence="3" id="KW-0067">ATP-binding</keyword>
<comment type="subcellular location">
    <subcellularLocation>
        <location evidence="3">Cytoplasm</location>
    </subcellularLocation>
</comment>
<gene>
    <name evidence="3" type="primary">groEL</name>
    <name evidence="3" type="synonym">groL</name>
    <name evidence="7" type="ORF">A2570_03105</name>
</gene>
<dbReference type="InterPro" id="IPR002423">
    <property type="entry name" value="Cpn60/GroEL/TCP-1"/>
</dbReference>
<dbReference type="HAMAP" id="MF_00600">
    <property type="entry name" value="CH60"/>
    <property type="match status" value="1"/>
</dbReference>
<dbReference type="STRING" id="1797529.A2570_03105"/>
<feature type="binding site" evidence="3">
    <location>
        <position position="499"/>
    </location>
    <ligand>
        <name>ATP</name>
        <dbReference type="ChEBI" id="CHEBI:30616"/>
    </ligand>
</feature>
<proteinExistence type="inferred from homology"/>
<dbReference type="FunFam" id="3.50.7.10:FF:000001">
    <property type="entry name" value="60 kDa chaperonin"/>
    <property type="match status" value="1"/>
</dbReference>
<evidence type="ECO:0000256" key="3">
    <source>
        <dbReference type="HAMAP-Rule" id="MF_00600"/>
    </source>
</evidence>
<comment type="function">
    <text evidence="3 5">Together with its co-chaperonin GroES, plays an essential role in assisting protein folding. The GroEL-GroES system forms a nano-cage that allows encapsulation of the non-native substrate proteins and provides a physical environment optimized to promote and accelerate protein folding.</text>
</comment>
<comment type="subunit">
    <text evidence="3 5">Forms a cylinder of 14 subunits composed of two heptameric rings stacked back-to-back. Interacts with the co-chaperonin GroES.</text>
</comment>
<evidence type="ECO:0000313" key="8">
    <source>
        <dbReference type="Proteomes" id="UP000178570"/>
    </source>
</evidence>
<comment type="caution">
    <text evidence="7">The sequence shown here is derived from an EMBL/GenBank/DDBJ whole genome shotgun (WGS) entry which is preliminary data.</text>
</comment>
<feature type="region of interest" description="Disordered" evidence="6">
    <location>
        <begin position="528"/>
        <end position="550"/>
    </location>
</feature>
<dbReference type="PRINTS" id="PR00298">
    <property type="entry name" value="CHAPERONIN60"/>
</dbReference>
<dbReference type="AlphaFoldDB" id="A0A1G1XKQ2"/>
<accession>A0A1G1XKQ2</accession>
<dbReference type="NCBIfam" id="NF000592">
    <property type="entry name" value="PRK00013.1"/>
    <property type="match status" value="1"/>
</dbReference>
<dbReference type="EC" id="5.6.1.7" evidence="3"/>
<dbReference type="PANTHER" id="PTHR45633">
    <property type="entry name" value="60 KDA HEAT SHOCK PROTEIN, MITOCHONDRIAL"/>
    <property type="match status" value="1"/>
</dbReference>
<organism evidence="7 8">
    <name type="scientific">Candidatus Brennerbacteria bacterium RIFOXYD1_FULL_41_16</name>
    <dbReference type="NCBI Taxonomy" id="1797529"/>
    <lineage>
        <taxon>Bacteria</taxon>
        <taxon>Candidatus Brenneribacteriota</taxon>
    </lineage>
</organism>
<evidence type="ECO:0000256" key="5">
    <source>
        <dbReference type="RuleBase" id="RU000419"/>
    </source>
</evidence>
<dbReference type="Gene3D" id="1.10.560.10">
    <property type="entry name" value="GroEL-like equatorial domain"/>
    <property type="match status" value="1"/>
</dbReference>